<sequence length="133" mass="14854">MTPNAEHLFQLVDKFQRIAHLAVHFIDDSDAGSLSRAADLYQTQGLSFDAISRVDNHQCRVHGGKDTIRIFGKILMARGVKQIQHMAAILHLHHRARDGNSALLLNVHPVRDDMTPSFARLDTPGDVNRPGMK</sequence>
<dbReference type="Proteomes" id="UP000740926">
    <property type="component" value="Unassembled WGS sequence"/>
</dbReference>
<accession>A0A9P6XQH9</accession>
<proteinExistence type="predicted"/>
<evidence type="ECO:0000313" key="2">
    <source>
        <dbReference type="Proteomes" id="UP000740926"/>
    </source>
</evidence>
<organism evidence="1 2">
    <name type="scientific">Rhizopus delemar</name>
    <dbReference type="NCBI Taxonomy" id="936053"/>
    <lineage>
        <taxon>Eukaryota</taxon>
        <taxon>Fungi</taxon>
        <taxon>Fungi incertae sedis</taxon>
        <taxon>Mucoromycota</taxon>
        <taxon>Mucoromycotina</taxon>
        <taxon>Mucoromycetes</taxon>
        <taxon>Mucorales</taxon>
        <taxon>Mucorineae</taxon>
        <taxon>Rhizopodaceae</taxon>
        <taxon>Rhizopus</taxon>
    </lineage>
</organism>
<dbReference type="AntiFam" id="ANF00072">
    <property type="entry name" value="Shadow ORF (opposite TypA)"/>
</dbReference>
<dbReference type="EMBL" id="JAANIU010013032">
    <property type="protein sequence ID" value="KAG1530184.1"/>
    <property type="molecule type" value="Genomic_DNA"/>
</dbReference>
<dbReference type="AlphaFoldDB" id="A0A9P6XQH9"/>
<reference evidence="1 2" key="1">
    <citation type="journal article" date="2020" name="Microb. Genom.">
        <title>Genetic diversity of clinical and environmental Mucorales isolates obtained from an investigation of mucormycosis cases among solid organ transplant recipients.</title>
        <authorList>
            <person name="Nguyen M.H."/>
            <person name="Kaul D."/>
            <person name="Muto C."/>
            <person name="Cheng S.J."/>
            <person name="Richter R.A."/>
            <person name="Bruno V.M."/>
            <person name="Liu G."/>
            <person name="Beyhan S."/>
            <person name="Sundermann A.J."/>
            <person name="Mounaud S."/>
            <person name="Pasculle A.W."/>
            <person name="Nierman W.C."/>
            <person name="Driscoll E."/>
            <person name="Cumbie R."/>
            <person name="Clancy C.J."/>
            <person name="Dupont C.L."/>
        </authorList>
    </citation>
    <scope>NUCLEOTIDE SEQUENCE [LARGE SCALE GENOMIC DNA]</scope>
    <source>
        <strain evidence="1 2">GL24</strain>
    </source>
</reference>
<keyword evidence="2" id="KW-1185">Reference proteome</keyword>
<gene>
    <name evidence="1" type="ORF">G6F50_017488</name>
</gene>
<protein>
    <submittedName>
        <fullName evidence="1">Uncharacterized protein</fullName>
    </submittedName>
</protein>
<name>A0A9P6XQH9_9FUNG</name>
<evidence type="ECO:0000313" key="1">
    <source>
        <dbReference type="EMBL" id="KAG1530184.1"/>
    </source>
</evidence>
<comment type="caution">
    <text evidence="1">The sequence shown here is derived from an EMBL/GenBank/DDBJ whole genome shotgun (WGS) entry which is preliminary data.</text>
</comment>